<sequence length="82" mass="8820">MDESTPTRRIRITPFTRADAAPVDDSGFWMGGEASVGTQARRHVCQTERNTPGLALTILGLTFLGGLALGTVTSSLLRKMRS</sequence>
<reference evidence="3" key="1">
    <citation type="submission" date="2018-04" db="EMBL/GenBank/DDBJ databases">
        <authorList>
            <person name="Lucker S."/>
            <person name="Sakoula D."/>
        </authorList>
    </citation>
    <scope>NUCLEOTIDE SEQUENCE [LARGE SCALE GENOMIC DNA]</scope>
</reference>
<feature type="transmembrane region" description="Helical" evidence="1">
    <location>
        <begin position="54"/>
        <end position="77"/>
    </location>
</feature>
<keyword evidence="3" id="KW-1185">Reference proteome</keyword>
<accession>A0A330L639</accession>
<evidence type="ECO:0000256" key="1">
    <source>
        <dbReference type="SAM" id="Phobius"/>
    </source>
</evidence>
<dbReference type="RefSeq" id="WP_121989611.1">
    <property type="nucleotide sequence ID" value="NZ_OUNR01000016.1"/>
</dbReference>
<proteinExistence type="predicted"/>
<evidence type="ECO:0000313" key="2">
    <source>
        <dbReference type="EMBL" id="SPP65309.1"/>
    </source>
</evidence>
<dbReference type="Proteomes" id="UP000248168">
    <property type="component" value="Unassembled WGS sequence"/>
</dbReference>
<gene>
    <name evidence="2" type="ORF">NITLEN_30223</name>
</gene>
<protein>
    <submittedName>
        <fullName evidence="2">Uncharacterized protein</fullName>
    </submittedName>
</protein>
<dbReference type="EMBL" id="OUNR01000016">
    <property type="protein sequence ID" value="SPP65309.1"/>
    <property type="molecule type" value="Genomic_DNA"/>
</dbReference>
<dbReference type="AlphaFoldDB" id="A0A330L639"/>
<keyword evidence="1" id="KW-0812">Transmembrane</keyword>
<evidence type="ECO:0000313" key="3">
    <source>
        <dbReference type="Proteomes" id="UP000248168"/>
    </source>
</evidence>
<organism evidence="2 3">
    <name type="scientific">Nitrospira lenta</name>
    <dbReference type="NCBI Taxonomy" id="1436998"/>
    <lineage>
        <taxon>Bacteria</taxon>
        <taxon>Pseudomonadati</taxon>
        <taxon>Nitrospirota</taxon>
        <taxon>Nitrospiria</taxon>
        <taxon>Nitrospirales</taxon>
        <taxon>Nitrospiraceae</taxon>
        <taxon>Nitrospira</taxon>
    </lineage>
</organism>
<keyword evidence="1" id="KW-0472">Membrane</keyword>
<dbReference type="InParanoid" id="A0A330L639"/>
<keyword evidence="1" id="KW-1133">Transmembrane helix</keyword>
<name>A0A330L639_9BACT</name>